<proteinExistence type="predicted"/>
<keyword evidence="2" id="KW-1185">Reference proteome</keyword>
<protein>
    <submittedName>
        <fullName evidence="1">Uncharacterized protein</fullName>
    </submittedName>
</protein>
<dbReference type="EMBL" id="KZ293692">
    <property type="protein sequence ID" value="PBK85273.1"/>
    <property type="molecule type" value="Genomic_DNA"/>
</dbReference>
<dbReference type="Proteomes" id="UP000217790">
    <property type="component" value="Unassembled WGS sequence"/>
</dbReference>
<gene>
    <name evidence="1" type="ORF">ARMGADRAFT_1036560</name>
</gene>
<organism evidence="1 2">
    <name type="scientific">Armillaria gallica</name>
    <name type="common">Bulbous honey fungus</name>
    <name type="synonym">Armillaria bulbosa</name>
    <dbReference type="NCBI Taxonomy" id="47427"/>
    <lineage>
        <taxon>Eukaryota</taxon>
        <taxon>Fungi</taxon>
        <taxon>Dikarya</taxon>
        <taxon>Basidiomycota</taxon>
        <taxon>Agaricomycotina</taxon>
        <taxon>Agaricomycetes</taxon>
        <taxon>Agaricomycetidae</taxon>
        <taxon>Agaricales</taxon>
        <taxon>Marasmiineae</taxon>
        <taxon>Physalacriaceae</taxon>
        <taxon>Armillaria</taxon>
    </lineage>
</organism>
<dbReference type="InParanoid" id="A0A2H3DAH4"/>
<accession>A0A2H3DAH4</accession>
<dbReference type="AlphaFoldDB" id="A0A2H3DAH4"/>
<sequence length="180" mass="20062">MTKRCTACGNSYKTISEHVWCYHQHLYPIYISHTDSPEVNATLRTGLVPLTWAQVTWNALNGLICLENDYMFEYINHLFDTHPYIWTSLMENVLLISPSNVTLCSSGIDEYMNSILLPLGINAQYQDTNVEVAHLPNKRAVSSTGGRIDTGCMGVMNISFCVITIPLPTPSEAKTNTNSG</sequence>
<reference evidence="2" key="1">
    <citation type="journal article" date="2017" name="Nat. Ecol. Evol.">
        <title>Genome expansion and lineage-specific genetic innovations in the forest pathogenic fungi Armillaria.</title>
        <authorList>
            <person name="Sipos G."/>
            <person name="Prasanna A.N."/>
            <person name="Walter M.C."/>
            <person name="O'Connor E."/>
            <person name="Balint B."/>
            <person name="Krizsan K."/>
            <person name="Kiss B."/>
            <person name="Hess J."/>
            <person name="Varga T."/>
            <person name="Slot J."/>
            <person name="Riley R."/>
            <person name="Boka B."/>
            <person name="Rigling D."/>
            <person name="Barry K."/>
            <person name="Lee J."/>
            <person name="Mihaltcheva S."/>
            <person name="LaButti K."/>
            <person name="Lipzen A."/>
            <person name="Waldron R."/>
            <person name="Moloney N.M."/>
            <person name="Sperisen C."/>
            <person name="Kredics L."/>
            <person name="Vagvoelgyi C."/>
            <person name="Patrignani A."/>
            <person name="Fitzpatrick D."/>
            <person name="Nagy I."/>
            <person name="Doyle S."/>
            <person name="Anderson J.B."/>
            <person name="Grigoriev I.V."/>
            <person name="Gueldener U."/>
            <person name="Muensterkoetter M."/>
            <person name="Nagy L.G."/>
        </authorList>
    </citation>
    <scope>NUCLEOTIDE SEQUENCE [LARGE SCALE GENOMIC DNA]</scope>
    <source>
        <strain evidence="2">Ar21-2</strain>
    </source>
</reference>
<evidence type="ECO:0000313" key="1">
    <source>
        <dbReference type="EMBL" id="PBK85273.1"/>
    </source>
</evidence>
<evidence type="ECO:0000313" key="2">
    <source>
        <dbReference type="Proteomes" id="UP000217790"/>
    </source>
</evidence>
<dbReference type="OrthoDB" id="10628498at2759"/>
<name>A0A2H3DAH4_ARMGA</name>